<sequence length="83" mass="9107">MGLVKRAAIGKSDIAQGLEQNLLVKFLDSDKFDIGNGRAFFYHHDQHIPADINAHVLEQAKRKQGPNGSAALVVVINVTDLDR</sequence>
<dbReference type="EMBL" id="MLJW01003541">
    <property type="protein sequence ID" value="OIQ71833.1"/>
    <property type="molecule type" value="Genomic_DNA"/>
</dbReference>
<organism evidence="1">
    <name type="scientific">mine drainage metagenome</name>
    <dbReference type="NCBI Taxonomy" id="410659"/>
    <lineage>
        <taxon>unclassified sequences</taxon>
        <taxon>metagenomes</taxon>
        <taxon>ecological metagenomes</taxon>
    </lineage>
</organism>
<accession>A0A1J5PJT8</accession>
<evidence type="ECO:0000313" key="1">
    <source>
        <dbReference type="EMBL" id="OIQ71833.1"/>
    </source>
</evidence>
<dbReference type="AlphaFoldDB" id="A0A1J5PJT8"/>
<reference evidence="1" key="1">
    <citation type="submission" date="2016-10" db="EMBL/GenBank/DDBJ databases">
        <title>Sequence of Gallionella enrichment culture.</title>
        <authorList>
            <person name="Poehlein A."/>
            <person name="Muehling M."/>
            <person name="Daniel R."/>
        </authorList>
    </citation>
    <scope>NUCLEOTIDE SEQUENCE</scope>
</reference>
<name>A0A1J5PJT8_9ZZZZ</name>
<comment type="caution">
    <text evidence="1">The sequence shown here is derived from an EMBL/GenBank/DDBJ whole genome shotgun (WGS) entry which is preliminary data.</text>
</comment>
<proteinExistence type="predicted"/>
<protein>
    <submittedName>
        <fullName evidence="1">Uncharacterized protein</fullName>
    </submittedName>
</protein>
<gene>
    <name evidence="1" type="ORF">GALL_465480</name>
</gene>